<dbReference type="SUPFAM" id="SSF46785">
    <property type="entry name" value="Winged helix' DNA-binding domain"/>
    <property type="match status" value="1"/>
</dbReference>
<dbReference type="EMBL" id="LN831302">
    <property type="protein sequence ID" value="CQH45014.1"/>
    <property type="molecule type" value="Genomic_DNA"/>
</dbReference>
<dbReference type="GO" id="GO:0003700">
    <property type="term" value="F:DNA-binding transcription factor activity"/>
    <property type="evidence" value="ECO:0007669"/>
    <property type="project" value="InterPro"/>
</dbReference>
<dbReference type="KEGG" id="hhb:Hhub_1098"/>
<dbReference type="InterPro" id="IPR036390">
    <property type="entry name" value="WH_DNA-bd_sf"/>
</dbReference>
<evidence type="ECO:0000313" key="2">
    <source>
        <dbReference type="EMBL" id="CQH45014.1"/>
    </source>
</evidence>
<reference evidence="3" key="1">
    <citation type="journal article" date="2016" name="Environ. Microbiol.">
        <title>The complete genome of a viable archaeum isolated from 123-million-year-old rock salt.</title>
        <authorList>
            <person name="Jaakkola S.T."/>
            <person name="Pfeiffer F."/>
            <person name="Ravantti J.J."/>
            <person name="Guo Q."/>
            <person name="Liu Y."/>
            <person name="Chen X."/>
            <person name="Ma H."/>
            <person name="Yang C."/>
            <person name="Oksanen H.M."/>
            <person name="Bamford D.H."/>
        </authorList>
    </citation>
    <scope>NUCLEOTIDE SEQUENCE</scope>
    <source>
        <strain evidence="3">JI20-1</strain>
    </source>
</reference>
<dbReference type="GeneID" id="26657813"/>
<dbReference type="SMART" id="SM00529">
    <property type="entry name" value="HTH_DTXR"/>
    <property type="match status" value="1"/>
</dbReference>
<feature type="domain" description="HTH dtxR-type" evidence="1">
    <location>
        <begin position="6"/>
        <end position="68"/>
    </location>
</feature>
<keyword evidence="3" id="KW-1185">Reference proteome</keyword>
<dbReference type="PROSITE" id="PS50944">
    <property type="entry name" value="HTH_DTXR"/>
    <property type="match status" value="1"/>
</dbReference>
<dbReference type="InterPro" id="IPR022687">
    <property type="entry name" value="HTH_DTXR"/>
</dbReference>
<gene>
    <name evidence="2" type="primary">idr1</name>
    <name evidence="2" type="ORF">HHUB_1098</name>
</gene>
<protein>
    <submittedName>
        <fullName evidence="2">SirR/DtxR family transcription regulator Idr1</fullName>
    </submittedName>
</protein>
<dbReference type="Gene3D" id="1.10.10.10">
    <property type="entry name" value="Winged helix-like DNA-binding domain superfamily/Winged helix DNA-binding domain"/>
    <property type="match status" value="1"/>
</dbReference>
<dbReference type="RefSeq" id="WP_059055212.1">
    <property type="nucleotide sequence ID" value="NZ_CEML01000001.1"/>
</dbReference>
<dbReference type="GO" id="GO:0003677">
    <property type="term" value="F:DNA binding"/>
    <property type="evidence" value="ECO:0007669"/>
    <property type="project" value="InterPro"/>
</dbReference>
<dbReference type="GO" id="GO:0046914">
    <property type="term" value="F:transition metal ion binding"/>
    <property type="evidence" value="ECO:0007669"/>
    <property type="project" value="InterPro"/>
</dbReference>
<dbReference type="OrthoDB" id="266552at2157"/>
<proteinExistence type="predicted"/>
<dbReference type="Proteomes" id="UP000066737">
    <property type="component" value="Chromosome I"/>
</dbReference>
<evidence type="ECO:0000313" key="3">
    <source>
        <dbReference type="Proteomes" id="UP000066737"/>
    </source>
</evidence>
<dbReference type="InterPro" id="IPR050536">
    <property type="entry name" value="DtxR_MntR_Metal-Reg"/>
</dbReference>
<name>A0A0U5GX91_9EURY</name>
<organism evidence="2 3">
    <name type="scientific">Halobacterium hubeiense</name>
    <dbReference type="NCBI Taxonomy" id="1407499"/>
    <lineage>
        <taxon>Archaea</taxon>
        <taxon>Methanobacteriati</taxon>
        <taxon>Methanobacteriota</taxon>
        <taxon>Stenosarchaea group</taxon>
        <taxon>Halobacteria</taxon>
        <taxon>Halobacteriales</taxon>
        <taxon>Halobacteriaceae</taxon>
        <taxon>Halobacterium</taxon>
    </lineage>
</organism>
<dbReference type="PANTHER" id="PTHR33238">
    <property type="entry name" value="IRON (METAL) DEPENDENT REPRESSOR, DTXR FAMILY"/>
    <property type="match status" value="1"/>
</dbReference>
<sequence length="145" mass="15766">MSGGDLSETAGRYLSAILLVSAREDRPAKTGEVADRLDVDPATVTERVNDFAERGLVDYERYEGATLTGDGETVTRELMWKRCLVENFTSDDLDLDGVDSDAIGGVLSDDAARALKRHIDHPCTGRCSAPDADFAECCSDYQVSR</sequence>
<dbReference type="AlphaFoldDB" id="A0A0U5GX91"/>
<evidence type="ECO:0000259" key="1">
    <source>
        <dbReference type="PROSITE" id="PS50944"/>
    </source>
</evidence>
<dbReference type="PANTHER" id="PTHR33238:SF7">
    <property type="entry name" value="IRON-DEPENDENT TRANSCRIPTIONAL REGULATOR"/>
    <property type="match status" value="1"/>
</dbReference>
<dbReference type="InterPro" id="IPR036388">
    <property type="entry name" value="WH-like_DNA-bd_sf"/>
</dbReference>
<dbReference type="STRING" id="1407499.HHUB_1098"/>
<dbReference type="Pfam" id="PF01325">
    <property type="entry name" value="Fe_dep_repress"/>
    <property type="match status" value="1"/>
</dbReference>
<dbReference type="InterPro" id="IPR022689">
    <property type="entry name" value="Iron_dep_repressor"/>
</dbReference>
<accession>A0A0U5GX91</accession>